<dbReference type="Proteomes" id="UP000319342">
    <property type="component" value="Chromosome"/>
</dbReference>
<dbReference type="AlphaFoldDB" id="A0A518CVH5"/>
<gene>
    <name evidence="3" type="ORF">Pla163_03350</name>
</gene>
<name>A0A518CVH5_9BACT</name>
<evidence type="ECO:0000256" key="1">
    <source>
        <dbReference type="SAM" id="MobiDB-lite"/>
    </source>
</evidence>
<keyword evidence="2" id="KW-0472">Membrane</keyword>
<evidence type="ECO:0000313" key="3">
    <source>
        <dbReference type="EMBL" id="QDU83237.1"/>
    </source>
</evidence>
<protein>
    <submittedName>
        <fullName evidence="3">Uncharacterized protein</fullName>
    </submittedName>
</protein>
<sequence length="821" mass="87483">MDSDSPAPRPLASVLLLVGCVVAAIWLGADWIADGQDDASDLARVTEVGQESAASVDRGGGDTGALADGRGMGAASSALVDEFSDTRTIAGIGSGPTWLDLVTPRDGVSGALVLDARIALVTRGGRIVRAGVDDGYDAVALADAVLLRVESPAHEPRHVVTDPWLAASIAGGPPRAVELTRRGRVMLRVVDHEESDALSLMLQIEHGERRSEADAGGDESVPAAARATPEPAKTESAQARVDALDRATLAEHFDRLDALCDTYGAPTNVAGALANLLEDETARALLDPAVDRIGGALRGTYRRYLRDGSAGLDGLPVGEPLELDLDAQRLYRARVAGSREWRASTDFAFEIPASGELTIELVAGDWARLTGVVDTSGSAGRVEVYRFDEAEGDAGSVPDPVAPESRGVIPADGTYVCERLTPGRKRVVARWITRAPDGVPSQWMALGDVEIVAGENRLDLRVTLAPDRARVRCVPRFVVDGVEDRGALAVANGEVNWSVALVRDGSAGRYWGEREQSTRLGELVFEGVRAGVHQVVVEQGELRGWLNECFPDAVVEIECPREIVVGMAAPSEPEWNGSNESTFDPTATDQAPPTTWTSDGTPVEFEFVVRVDRVRKVVLEVELPESSGLAGSDLPHVAAVARERSTGAVVRGGVDWDQEIWESYGVVEPAELRRIASTAYFDLRLPVGDWELVARLAPRWTAKWGANSTERGPLDDASYFATASIAVFDVDAPEPLFVRTTASRAATIVVDAQLVGRFGSLRALRPAIWSDEARATWGADAETTDGRLVFHGCVPGVEYTLFGTEHSIVAGPAGSVVELSR</sequence>
<accession>A0A518CVH5</accession>
<dbReference type="EMBL" id="CP036290">
    <property type="protein sequence ID" value="QDU83237.1"/>
    <property type="molecule type" value="Genomic_DNA"/>
</dbReference>
<proteinExistence type="predicted"/>
<feature type="compositionally biased region" description="Low complexity" evidence="1">
    <location>
        <begin position="582"/>
        <end position="598"/>
    </location>
</feature>
<feature type="transmembrane region" description="Helical" evidence="2">
    <location>
        <begin position="12"/>
        <end position="33"/>
    </location>
</feature>
<feature type="region of interest" description="Disordered" evidence="1">
    <location>
        <begin position="208"/>
        <end position="238"/>
    </location>
</feature>
<organism evidence="3 4">
    <name type="scientific">Rohdeia mirabilis</name>
    <dbReference type="NCBI Taxonomy" id="2528008"/>
    <lineage>
        <taxon>Bacteria</taxon>
        <taxon>Pseudomonadati</taxon>
        <taxon>Planctomycetota</taxon>
        <taxon>Planctomycetia</taxon>
        <taxon>Planctomycetia incertae sedis</taxon>
        <taxon>Rohdeia</taxon>
    </lineage>
</organism>
<evidence type="ECO:0000313" key="4">
    <source>
        <dbReference type="Proteomes" id="UP000319342"/>
    </source>
</evidence>
<evidence type="ECO:0000256" key="2">
    <source>
        <dbReference type="SAM" id="Phobius"/>
    </source>
</evidence>
<keyword evidence="2" id="KW-0812">Transmembrane</keyword>
<keyword evidence="4" id="KW-1185">Reference proteome</keyword>
<keyword evidence="2" id="KW-1133">Transmembrane helix</keyword>
<feature type="region of interest" description="Disordered" evidence="1">
    <location>
        <begin position="570"/>
        <end position="598"/>
    </location>
</feature>
<dbReference type="RefSeq" id="WP_145182581.1">
    <property type="nucleotide sequence ID" value="NZ_CP036290.1"/>
</dbReference>
<reference evidence="3 4" key="1">
    <citation type="submission" date="2019-02" db="EMBL/GenBank/DDBJ databases">
        <title>Deep-cultivation of Planctomycetes and their phenomic and genomic characterization uncovers novel biology.</title>
        <authorList>
            <person name="Wiegand S."/>
            <person name="Jogler M."/>
            <person name="Boedeker C."/>
            <person name="Pinto D."/>
            <person name="Vollmers J."/>
            <person name="Rivas-Marin E."/>
            <person name="Kohn T."/>
            <person name="Peeters S.H."/>
            <person name="Heuer A."/>
            <person name="Rast P."/>
            <person name="Oberbeckmann S."/>
            <person name="Bunk B."/>
            <person name="Jeske O."/>
            <person name="Meyerdierks A."/>
            <person name="Storesund J.E."/>
            <person name="Kallscheuer N."/>
            <person name="Luecker S."/>
            <person name="Lage O.M."/>
            <person name="Pohl T."/>
            <person name="Merkel B.J."/>
            <person name="Hornburger P."/>
            <person name="Mueller R.-W."/>
            <person name="Bruemmer F."/>
            <person name="Labrenz M."/>
            <person name="Spormann A.M."/>
            <person name="Op den Camp H."/>
            <person name="Overmann J."/>
            <person name="Amann R."/>
            <person name="Jetten M.S.M."/>
            <person name="Mascher T."/>
            <person name="Medema M.H."/>
            <person name="Devos D.P."/>
            <person name="Kaster A.-K."/>
            <person name="Ovreas L."/>
            <person name="Rohde M."/>
            <person name="Galperin M.Y."/>
            <person name="Jogler C."/>
        </authorList>
    </citation>
    <scope>NUCLEOTIDE SEQUENCE [LARGE SCALE GENOMIC DNA]</scope>
    <source>
        <strain evidence="3 4">Pla163</strain>
    </source>
</reference>